<keyword evidence="3" id="KW-1185">Reference proteome</keyword>
<accession>A0A1E5ILB6</accession>
<sequence length="65" mass="7780">MDFAPFAYADMVLEIKETDNRPKTRDVRAIKKIESKSWVSTKTVMLFYNNIVVLKWTRWLKRGRS</sequence>
<dbReference type="Proteomes" id="UP000095237">
    <property type="component" value="Unassembled WGS sequence"/>
</dbReference>
<evidence type="ECO:0000313" key="1">
    <source>
        <dbReference type="EMBL" id="OEG70903.1"/>
    </source>
</evidence>
<evidence type="ECO:0000313" key="3">
    <source>
        <dbReference type="Proteomes" id="UP000095237"/>
    </source>
</evidence>
<reference evidence="1 3" key="1">
    <citation type="submission" date="2015-11" db="EMBL/GenBank/DDBJ databases">
        <title>Evidence for parallel genomic evolution in an endosymbiosis of termite gut flagellates.</title>
        <authorList>
            <person name="Zheng H."/>
        </authorList>
    </citation>
    <scope>NUCLEOTIDE SEQUENCE [LARGE SCALE GENOMIC DNA]</scope>
    <source>
        <strain evidence="1 3">CET450</strain>
    </source>
</reference>
<proteinExistence type="predicted"/>
<protein>
    <submittedName>
        <fullName evidence="1">Uncharacterized protein</fullName>
    </submittedName>
</protein>
<evidence type="ECO:0000313" key="2">
    <source>
        <dbReference type="EMBL" id="OEG71841.1"/>
    </source>
</evidence>
<dbReference type="EMBL" id="LNVX01000041">
    <property type="protein sequence ID" value="OEG71841.1"/>
    <property type="molecule type" value="Genomic_DNA"/>
</dbReference>
<dbReference type="EMBL" id="LNVX01000284">
    <property type="protein sequence ID" value="OEG70903.1"/>
    <property type="molecule type" value="Genomic_DNA"/>
</dbReference>
<gene>
    <name evidence="1" type="ORF">ATZ36_00465</name>
    <name evidence="2" type="ORF">ATZ36_12395</name>
</gene>
<organism evidence="1 3">
    <name type="scientific">Endomicrobium trichonymphae</name>
    <dbReference type="NCBI Taxonomy" id="1408204"/>
    <lineage>
        <taxon>Bacteria</taxon>
        <taxon>Pseudomonadati</taxon>
        <taxon>Elusimicrobiota</taxon>
        <taxon>Endomicrobiia</taxon>
        <taxon>Endomicrobiales</taxon>
        <taxon>Endomicrobiaceae</taxon>
        <taxon>Candidatus Endomicrobiellum</taxon>
    </lineage>
</organism>
<name>A0A1E5ILB6_ENDTX</name>
<dbReference type="AlphaFoldDB" id="A0A1E5ILB6"/>
<comment type="caution">
    <text evidence="1">The sequence shown here is derived from an EMBL/GenBank/DDBJ whole genome shotgun (WGS) entry which is preliminary data.</text>
</comment>